<keyword evidence="2" id="KW-1185">Reference proteome</keyword>
<dbReference type="EMBL" id="AP026560">
    <property type="protein sequence ID" value="BDP42573.1"/>
    <property type="molecule type" value="Genomic_DNA"/>
</dbReference>
<protein>
    <submittedName>
        <fullName evidence="1">Uncharacterized protein</fullName>
    </submittedName>
</protein>
<gene>
    <name evidence="1" type="ORF">DAETH_25420</name>
</gene>
<proteinExistence type="predicted"/>
<dbReference type="Proteomes" id="UP001064971">
    <property type="component" value="Chromosome"/>
</dbReference>
<sequence>MQCYQKEKAGGTSPCPHQALLVLKLQQFRRQTQEGKQTFWTLALLQPRFGKLEQPFQQDYALRWAHRGLPP</sequence>
<evidence type="ECO:0000313" key="1">
    <source>
        <dbReference type="EMBL" id="BDP42573.1"/>
    </source>
</evidence>
<organism evidence="1 2">
    <name type="scientific">Deinococcus aetherius</name>
    <dbReference type="NCBI Taxonomy" id="200252"/>
    <lineage>
        <taxon>Bacteria</taxon>
        <taxon>Thermotogati</taxon>
        <taxon>Deinococcota</taxon>
        <taxon>Deinococci</taxon>
        <taxon>Deinococcales</taxon>
        <taxon>Deinococcaceae</taxon>
        <taxon>Deinococcus</taxon>
    </lineage>
</organism>
<name>A0ABM8AFX0_9DEIO</name>
<reference evidence="1" key="1">
    <citation type="submission" date="2022-07" db="EMBL/GenBank/DDBJ databases">
        <title>Complete Genome Sequence of the Radioresistant Bacterium Deinococcus aetherius ST0316, Isolated from the Air Dust collected in Lower Stratosphere above Japan.</title>
        <authorList>
            <person name="Satoh K."/>
            <person name="Hagiwara K."/>
            <person name="Katsumata K."/>
            <person name="Kubo A."/>
            <person name="Yokobori S."/>
            <person name="Yamagishi A."/>
            <person name="Oono Y."/>
            <person name="Narumi I."/>
        </authorList>
    </citation>
    <scope>NUCLEOTIDE SEQUENCE</scope>
    <source>
        <strain evidence="1">ST0316</strain>
    </source>
</reference>
<accession>A0ABM8AFX0</accession>
<evidence type="ECO:0000313" key="2">
    <source>
        <dbReference type="Proteomes" id="UP001064971"/>
    </source>
</evidence>